<dbReference type="EMBL" id="LLZH01000351">
    <property type="protein sequence ID" value="KUL21587.1"/>
    <property type="molecule type" value="Genomic_DNA"/>
</dbReference>
<keyword evidence="2" id="KW-1185">Reference proteome</keyword>
<dbReference type="RefSeq" id="WP_067708565.1">
    <property type="nucleotide sequence ID" value="NZ_LLZH01000351.1"/>
</dbReference>
<accession>A0A101J7D5</accession>
<reference evidence="1 2" key="1">
    <citation type="submission" date="2015-10" db="EMBL/GenBank/DDBJ databases">
        <authorList>
            <person name="Gilbert D.G."/>
        </authorList>
    </citation>
    <scope>NUCLEOTIDE SEQUENCE [LARGE SCALE GENOMIC DNA]</scope>
    <source>
        <strain evidence="1 2">NRRL B-16712</strain>
    </source>
</reference>
<proteinExistence type="predicted"/>
<name>A0A101J7D5_9ACTN</name>
<gene>
    <name evidence="1" type="ORF">ADL15_50355</name>
</gene>
<protein>
    <submittedName>
        <fullName evidence="1">Uncharacterized protein</fullName>
    </submittedName>
</protein>
<organism evidence="1 2">
    <name type="scientific">Actinoplanes awajinensis subsp. mycoplanecinus</name>
    <dbReference type="NCBI Taxonomy" id="135947"/>
    <lineage>
        <taxon>Bacteria</taxon>
        <taxon>Bacillati</taxon>
        <taxon>Actinomycetota</taxon>
        <taxon>Actinomycetes</taxon>
        <taxon>Micromonosporales</taxon>
        <taxon>Micromonosporaceae</taxon>
        <taxon>Actinoplanes</taxon>
    </lineage>
</organism>
<sequence>MSLDDLREKEYQTALEVNALRRAAFAPDAPSGLLERLVSTERQLRELSREREELEVVDTSGRELRGERSTGLVATVKLGLTEVPTAVYQFLDPREHPLVHCEIRCHDKPRRVRVISYIEGYSARAVDTVEVVPTGTVKVTLQPALFADRIRDLTERTTAALNVLVEDLDGQVEVHRTFPIGLLARTTVAMRVADELTGATTDLSRYLGAFVTPNAPEIMAFLTAVAAHHPGHQLFGYQNDEDDVTAQVRAAFDALGERAVTYVNSVFSFGYRRGTTAQRVRLPRQSLTDRQANCIDATVLMASLLEAMSLSPALVLLPGHALLAWETWKRSGKWRFLETTLIGQATFEQACAAGKERATLYRGKPGEQDDLDFRLWPLRHLRARDRIFPME</sequence>
<evidence type="ECO:0000313" key="2">
    <source>
        <dbReference type="Proteomes" id="UP000053244"/>
    </source>
</evidence>
<dbReference type="OrthoDB" id="5526108at2"/>
<dbReference type="AlphaFoldDB" id="A0A101J7D5"/>
<evidence type="ECO:0000313" key="1">
    <source>
        <dbReference type="EMBL" id="KUL21587.1"/>
    </source>
</evidence>
<comment type="caution">
    <text evidence="1">The sequence shown here is derived from an EMBL/GenBank/DDBJ whole genome shotgun (WGS) entry which is preliminary data.</text>
</comment>
<dbReference type="Proteomes" id="UP000053244">
    <property type="component" value="Unassembled WGS sequence"/>
</dbReference>